<dbReference type="InterPro" id="IPR036397">
    <property type="entry name" value="RNaseH_sf"/>
</dbReference>
<proteinExistence type="predicted"/>
<dbReference type="SUPFAM" id="SSF56672">
    <property type="entry name" value="DNA/RNA polymerases"/>
    <property type="match status" value="1"/>
</dbReference>
<dbReference type="EMBL" id="CP133614">
    <property type="protein sequence ID" value="WMV18244.1"/>
    <property type="molecule type" value="Genomic_DNA"/>
</dbReference>
<protein>
    <recommendedName>
        <fullName evidence="1">Integrase zinc-binding domain-containing protein</fullName>
    </recommendedName>
</protein>
<dbReference type="InterPro" id="IPR012337">
    <property type="entry name" value="RNaseH-like_sf"/>
</dbReference>
<dbReference type="Proteomes" id="UP001234989">
    <property type="component" value="Chromosome 3"/>
</dbReference>
<keyword evidence="3" id="KW-1185">Reference proteome</keyword>
<evidence type="ECO:0000259" key="1">
    <source>
        <dbReference type="Pfam" id="PF17921"/>
    </source>
</evidence>
<dbReference type="Gene3D" id="3.30.420.10">
    <property type="entry name" value="Ribonuclease H-like superfamily/Ribonuclease H"/>
    <property type="match status" value="1"/>
</dbReference>
<evidence type="ECO:0000313" key="3">
    <source>
        <dbReference type="Proteomes" id="UP001234989"/>
    </source>
</evidence>
<dbReference type="Gene3D" id="1.10.340.70">
    <property type="match status" value="1"/>
</dbReference>
<dbReference type="Gene3D" id="3.10.10.10">
    <property type="entry name" value="HIV Type 1 Reverse Transcriptase, subunit A, domain 1"/>
    <property type="match status" value="1"/>
</dbReference>
<sequence length="366" mass="42029">MVLSMRWVFNDHRSLQHVFTQKDLNLRHRRWMKLLKDYDVTIQYHPGKVNVVVDALSRKTVSMGSLPCLSVSKRPLDKEIQTLKFKFMQLGISEKGGVLASIVLRATLFEDENLNELRKNTVIGKTQKTTLDAKGVLNFKERICVPRVGDLIQKLLAKSHGSRYSIHSGVTKMYRDLKRLYWWPGMKKDITEFVAKCQNCQQVMYEHQSPAGLLQRMPIPEWKWKRIAMGFVVGLPKTLGKFYSIWEVVDRLTTSAHFIPVRIDYNAQQLAKVYVKAIVRLHGVPLSIISDRVSSLPPTHIRDVEVKSPSIESIHVVLEFREVFPIDLPELRELKAQIQGILDKGFIHPSASPWGAPVLFVKKKEG</sequence>
<dbReference type="InterPro" id="IPR041588">
    <property type="entry name" value="Integrase_H2C2"/>
</dbReference>
<reference evidence="2" key="1">
    <citation type="submission" date="2023-08" db="EMBL/GenBank/DDBJ databases">
        <title>A de novo genome assembly of Solanum verrucosum Schlechtendal, a Mexican diploid species geographically isolated from the other diploid A-genome species in potato relatives.</title>
        <authorList>
            <person name="Hosaka K."/>
        </authorList>
    </citation>
    <scope>NUCLEOTIDE SEQUENCE</scope>
    <source>
        <tissue evidence="2">Young leaves</tissue>
    </source>
</reference>
<dbReference type="InterPro" id="IPR050951">
    <property type="entry name" value="Retrovirus_Pol_polyprotein"/>
</dbReference>
<dbReference type="Pfam" id="PF17921">
    <property type="entry name" value="Integrase_H2C2"/>
    <property type="match status" value="1"/>
</dbReference>
<dbReference type="GO" id="GO:0003676">
    <property type="term" value="F:nucleic acid binding"/>
    <property type="evidence" value="ECO:0007669"/>
    <property type="project" value="InterPro"/>
</dbReference>
<gene>
    <name evidence="2" type="ORF">MTR67_011629</name>
</gene>
<dbReference type="SUPFAM" id="SSF53098">
    <property type="entry name" value="Ribonuclease H-like"/>
    <property type="match status" value="1"/>
</dbReference>
<feature type="domain" description="Integrase zinc-binding" evidence="1">
    <location>
        <begin position="150"/>
        <end position="203"/>
    </location>
</feature>
<organism evidence="2 3">
    <name type="scientific">Solanum verrucosum</name>
    <dbReference type="NCBI Taxonomy" id="315347"/>
    <lineage>
        <taxon>Eukaryota</taxon>
        <taxon>Viridiplantae</taxon>
        <taxon>Streptophyta</taxon>
        <taxon>Embryophyta</taxon>
        <taxon>Tracheophyta</taxon>
        <taxon>Spermatophyta</taxon>
        <taxon>Magnoliopsida</taxon>
        <taxon>eudicotyledons</taxon>
        <taxon>Gunneridae</taxon>
        <taxon>Pentapetalae</taxon>
        <taxon>asterids</taxon>
        <taxon>lamiids</taxon>
        <taxon>Solanales</taxon>
        <taxon>Solanaceae</taxon>
        <taxon>Solanoideae</taxon>
        <taxon>Solaneae</taxon>
        <taxon>Solanum</taxon>
    </lineage>
</organism>
<dbReference type="PANTHER" id="PTHR37984:SF5">
    <property type="entry name" value="PROTEIN NYNRIN-LIKE"/>
    <property type="match status" value="1"/>
</dbReference>
<feature type="non-terminal residue" evidence="2">
    <location>
        <position position="366"/>
    </location>
</feature>
<dbReference type="PANTHER" id="PTHR37984">
    <property type="entry name" value="PROTEIN CBG26694"/>
    <property type="match status" value="1"/>
</dbReference>
<dbReference type="FunFam" id="1.10.340.70:FF:000001">
    <property type="entry name" value="Retrovirus-related Pol polyprotein from transposon gypsy-like Protein"/>
    <property type="match status" value="1"/>
</dbReference>
<dbReference type="InterPro" id="IPR043502">
    <property type="entry name" value="DNA/RNA_pol_sf"/>
</dbReference>
<accession>A0AAF0QE50</accession>
<dbReference type="AlphaFoldDB" id="A0AAF0QE50"/>
<name>A0AAF0QE50_SOLVR</name>
<evidence type="ECO:0000313" key="2">
    <source>
        <dbReference type="EMBL" id="WMV18244.1"/>
    </source>
</evidence>